<evidence type="ECO:0000313" key="1">
    <source>
        <dbReference type="EMBL" id="MBX66504.1"/>
    </source>
</evidence>
<reference evidence="1" key="1">
    <citation type="submission" date="2018-02" db="EMBL/GenBank/DDBJ databases">
        <title>Rhizophora mucronata_Transcriptome.</title>
        <authorList>
            <person name="Meera S.P."/>
            <person name="Sreeshan A."/>
            <person name="Augustine A."/>
        </authorList>
    </citation>
    <scope>NUCLEOTIDE SEQUENCE</scope>
    <source>
        <tissue evidence="1">Leaf</tissue>
    </source>
</reference>
<protein>
    <submittedName>
        <fullName evidence="1">Uncharacterized protein</fullName>
    </submittedName>
</protein>
<dbReference type="AlphaFoldDB" id="A0A2P2QHW2"/>
<sequence>MESLVMLKYRIIIHVLEIFFDYRNTDI</sequence>
<name>A0A2P2QHW2_RHIMU</name>
<accession>A0A2P2QHW2</accession>
<dbReference type="EMBL" id="GGEC01086020">
    <property type="protein sequence ID" value="MBX66504.1"/>
    <property type="molecule type" value="Transcribed_RNA"/>
</dbReference>
<organism evidence="1">
    <name type="scientific">Rhizophora mucronata</name>
    <name type="common">Asiatic mangrove</name>
    <dbReference type="NCBI Taxonomy" id="61149"/>
    <lineage>
        <taxon>Eukaryota</taxon>
        <taxon>Viridiplantae</taxon>
        <taxon>Streptophyta</taxon>
        <taxon>Embryophyta</taxon>
        <taxon>Tracheophyta</taxon>
        <taxon>Spermatophyta</taxon>
        <taxon>Magnoliopsida</taxon>
        <taxon>eudicotyledons</taxon>
        <taxon>Gunneridae</taxon>
        <taxon>Pentapetalae</taxon>
        <taxon>rosids</taxon>
        <taxon>fabids</taxon>
        <taxon>Malpighiales</taxon>
        <taxon>Rhizophoraceae</taxon>
        <taxon>Rhizophora</taxon>
    </lineage>
</organism>
<proteinExistence type="predicted"/>